<evidence type="ECO:0000313" key="1">
    <source>
        <dbReference type="EMBL" id="OCF37880.1"/>
    </source>
</evidence>
<reference evidence="2" key="2">
    <citation type="submission" date="2013-12" db="EMBL/GenBank/DDBJ databases">
        <title>Evolution of pathogenesis and genome organization in the Tremellales.</title>
        <authorList>
            <person name="Cuomo C."/>
            <person name="Litvintseva A."/>
            <person name="Heitman J."/>
            <person name="Chen Y."/>
            <person name="Sun S."/>
            <person name="Springer D."/>
            <person name="Dromer F."/>
            <person name="Young S."/>
            <person name="Zeng Q."/>
            <person name="Chapman S."/>
            <person name="Gujja S."/>
            <person name="Saif S."/>
            <person name="Birren B."/>
        </authorList>
    </citation>
    <scope>NUCLEOTIDE SEQUENCE [LARGE SCALE GENOMIC DNA]</scope>
    <source>
        <strain evidence="2">BCC8398</strain>
    </source>
</reference>
<gene>
    <name evidence="1" type="ORF">I316_00104</name>
</gene>
<evidence type="ECO:0000313" key="2">
    <source>
        <dbReference type="Proteomes" id="UP000092666"/>
    </source>
</evidence>
<name>A0A1B9H3Q5_9TREE</name>
<accession>A0A1B9H3Q5</accession>
<dbReference type="OrthoDB" id="46868at2759"/>
<reference evidence="1 2" key="1">
    <citation type="submission" date="2013-07" db="EMBL/GenBank/DDBJ databases">
        <title>The Genome Sequence of Cryptococcus heveanensis BCC8398.</title>
        <authorList>
            <consortium name="The Broad Institute Genome Sequencing Platform"/>
            <person name="Cuomo C."/>
            <person name="Litvintseva A."/>
            <person name="Chen Y."/>
            <person name="Heitman J."/>
            <person name="Sun S."/>
            <person name="Springer D."/>
            <person name="Dromer F."/>
            <person name="Young S.K."/>
            <person name="Zeng Q."/>
            <person name="Gargeya S."/>
            <person name="Fitzgerald M."/>
            <person name="Abouelleil A."/>
            <person name="Alvarado L."/>
            <person name="Berlin A.M."/>
            <person name="Chapman S.B."/>
            <person name="Dewar J."/>
            <person name="Goldberg J."/>
            <person name="Griggs A."/>
            <person name="Gujja S."/>
            <person name="Hansen M."/>
            <person name="Howarth C."/>
            <person name="Imamovic A."/>
            <person name="Larimer J."/>
            <person name="McCowan C."/>
            <person name="Murphy C."/>
            <person name="Pearson M."/>
            <person name="Priest M."/>
            <person name="Roberts A."/>
            <person name="Saif S."/>
            <person name="Shea T."/>
            <person name="Sykes S."/>
            <person name="Wortman J."/>
            <person name="Nusbaum C."/>
            <person name="Birren B."/>
        </authorList>
    </citation>
    <scope>NUCLEOTIDE SEQUENCE [LARGE SCALE GENOMIC DNA]</scope>
    <source>
        <strain evidence="1 2">BCC8398</strain>
    </source>
</reference>
<dbReference type="STRING" id="1296120.A0A1B9H3Q5"/>
<sequence>MSTMSNEALPVVLSNLPRRLNDIETFQLPRLRACLGPLDLHRELVEELRGDLDSIKYKLEVAQELYESTSGSQKEAHHAQIDELNTQYTSYVNAHIQYPMSTAYPSALML</sequence>
<protein>
    <submittedName>
        <fullName evidence="1">Uncharacterized protein</fullName>
    </submittedName>
</protein>
<dbReference type="AlphaFoldDB" id="A0A1B9H3Q5"/>
<dbReference type="EMBL" id="KI669492">
    <property type="protein sequence ID" value="OCF37880.1"/>
    <property type="molecule type" value="Genomic_DNA"/>
</dbReference>
<organism evidence="1 2">
    <name type="scientific">Kwoniella heveanensis BCC8398</name>
    <dbReference type="NCBI Taxonomy" id="1296120"/>
    <lineage>
        <taxon>Eukaryota</taxon>
        <taxon>Fungi</taxon>
        <taxon>Dikarya</taxon>
        <taxon>Basidiomycota</taxon>
        <taxon>Agaricomycotina</taxon>
        <taxon>Tremellomycetes</taxon>
        <taxon>Tremellales</taxon>
        <taxon>Cryptococcaceae</taxon>
        <taxon>Kwoniella</taxon>
    </lineage>
</organism>
<dbReference type="Proteomes" id="UP000092666">
    <property type="component" value="Unassembled WGS sequence"/>
</dbReference>
<keyword evidence="2" id="KW-1185">Reference proteome</keyword>
<proteinExistence type="predicted"/>